<protein>
    <submittedName>
        <fullName evidence="2">Uncharacterized protein</fullName>
    </submittedName>
</protein>
<keyword evidence="1" id="KW-1133">Transmembrane helix</keyword>
<comment type="caution">
    <text evidence="2">The sequence shown here is derived from an EMBL/GenBank/DDBJ whole genome shotgun (WGS) entry which is preliminary data.</text>
</comment>
<keyword evidence="3" id="KW-1185">Reference proteome</keyword>
<evidence type="ECO:0000313" key="3">
    <source>
        <dbReference type="Proteomes" id="UP001596189"/>
    </source>
</evidence>
<keyword evidence="1" id="KW-0812">Transmembrane</keyword>
<sequence length="83" mass="8664">MTAALQLFGATAIGVGLLGTYLAAQRRLGWLVCIASTVMWRPALTQGRQWAAVANCGLSIAICLRNYRATSGRDAPAQAPGSS</sequence>
<proteinExistence type="predicted"/>
<gene>
    <name evidence="2" type="ORF">ACFQDO_03620</name>
</gene>
<evidence type="ECO:0000313" key="2">
    <source>
        <dbReference type="EMBL" id="MFC6006210.1"/>
    </source>
</evidence>
<accession>A0ABW1JB91</accession>
<keyword evidence="1" id="KW-0472">Membrane</keyword>
<reference evidence="3" key="1">
    <citation type="journal article" date="2019" name="Int. J. Syst. Evol. Microbiol.">
        <title>The Global Catalogue of Microorganisms (GCM) 10K type strain sequencing project: providing services to taxonomists for standard genome sequencing and annotation.</title>
        <authorList>
            <consortium name="The Broad Institute Genomics Platform"/>
            <consortium name="The Broad Institute Genome Sequencing Center for Infectious Disease"/>
            <person name="Wu L."/>
            <person name="Ma J."/>
        </authorList>
    </citation>
    <scope>NUCLEOTIDE SEQUENCE [LARGE SCALE GENOMIC DNA]</scope>
    <source>
        <strain evidence="3">KACC 14249</strain>
    </source>
</reference>
<name>A0ABW1JB91_9ACTN</name>
<evidence type="ECO:0000256" key="1">
    <source>
        <dbReference type="SAM" id="Phobius"/>
    </source>
</evidence>
<dbReference type="Proteomes" id="UP001596189">
    <property type="component" value="Unassembled WGS sequence"/>
</dbReference>
<dbReference type="EMBL" id="JBHSRD010000002">
    <property type="protein sequence ID" value="MFC6006210.1"/>
    <property type="molecule type" value="Genomic_DNA"/>
</dbReference>
<dbReference type="RefSeq" id="WP_345717063.1">
    <property type="nucleotide sequence ID" value="NZ_BAABFP010000005.1"/>
</dbReference>
<feature type="transmembrane region" description="Helical" evidence="1">
    <location>
        <begin position="6"/>
        <end position="24"/>
    </location>
</feature>
<organism evidence="2 3">
    <name type="scientific">Angustibacter luteus</name>
    <dbReference type="NCBI Taxonomy" id="658456"/>
    <lineage>
        <taxon>Bacteria</taxon>
        <taxon>Bacillati</taxon>
        <taxon>Actinomycetota</taxon>
        <taxon>Actinomycetes</taxon>
        <taxon>Kineosporiales</taxon>
        <taxon>Kineosporiaceae</taxon>
    </lineage>
</organism>